<dbReference type="EMBL" id="BAAAEI010000012">
    <property type="protein sequence ID" value="GAA0358972.1"/>
    <property type="molecule type" value="Genomic_DNA"/>
</dbReference>
<reference evidence="3 4" key="1">
    <citation type="journal article" date="2019" name="Int. J. Syst. Evol. Microbiol.">
        <title>The Global Catalogue of Microorganisms (GCM) 10K type strain sequencing project: providing services to taxonomists for standard genome sequencing and annotation.</title>
        <authorList>
            <consortium name="The Broad Institute Genomics Platform"/>
            <consortium name="The Broad Institute Genome Sequencing Center for Infectious Disease"/>
            <person name="Wu L."/>
            <person name="Ma J."/>
        </authorList>
    </citation>
    <scope>NUCLEOTIDE SEQUENCE [LARGE SCALE GENOMIC DNA]</scope>
    <source>
        <strain evidence="3 4">JCM 13378</strain>
    </source>
</reference>
<keyword evidence="4" id="KW-1185">Reference proteome</keyword>
<dbReference type="InterPro" id="IPR028917">
    <property type="entry name" value="Tox-GHH2_domain"/>
</dbReference>
<feature type="domain" description="Tox-GHH2" evidence="2">
    <location>
        <begin position="235"/>
        <end position="335"/>
    </location>
</feature>
<feature type="region of interest" description="Disordered" evidence="1">
    <location>
        <begin position="334"/>
        <end position="375"/>
    </location>
</feature>
<dbReference type="Pfam" id="PF15635">
    <property type="entry name" value="Tox-GHH2"/>
    <property type="match status" value="1"/>
</dbReference>
<evidence type="ECO:0000256" key="1">
    <source>
        <dbReference type="SAM" id="MobiDB-lite"/>
    </source>
</evidence>
<evidence type="ECO:0000313" key="4">
    <source>
        <dbReference type="Proteomes" id="UP001501757"/>
    </source>
</evidence>
<protein>
    <submittedName>
        <fullName evidence="3">Type VI secretion system effector Dnase Tse7</fullName>
    </submittedName>
</protein>
<comment type="caution">
    <text evidence="3">The sequence shown here is derived from an EMBL/GenBank/DDBJ whole genome shotgun (WGS) entry which is preliminary data.</text>
</comment>
<accession>A0ABN0XA91</accession>
<dbReference type="Proteomes" id="UP001501757">
    <property type="component" value="Unassembled WGS sequence"/>
</dbReference>
<dbReference type="Pfam" id="PF13665">
    <property type="entry name" value="Tox-PAAR-like"/>
    <property type="match status" value="1"/>
</dbReference>
<evidence type="ECO:0000313" key="3">
    <source>
        <dbReference type="EMBL" id="GAA0358972.1"/>
    </source>
</evidence>
<proteinExistence type="predicted"/>
<gene>
    <name evidence="3" type="primary">tse7</name>
    <name evidence="3" type="ORF">GCM10009092_24000</name>
</gene>
<organism evidence="3 4">
    <name type="scientific">Bowmanella denitrificans</name>
    <dbReference type="NCBI Taxonomy" id="366582"/>
    <lineage>
        <taxon>Bacteria</taxon>
        <taxon>Pseudomonadati</taxon>
        <taxon>Pseudomonadota</taxon>
        <taxon>Gammaproteobacteria</taxon>
        <taxon>Alteromonadales</taxon>
        <taxon>Alteromonadaceae</taxon>
        <taxon>Bowmanella</taxon>
    </lineage>
</organism>
<dbReference type="RefSeq" id="WP_343845150.1">
    <property type="nucleotide sequence ID" value="NZ_BAAAEI010000012.1"/>
</dbReference>
<name>A0ABN0XA91_9ALTE</name>
<sequence>MANKVFANTREIACKAAKGKTICAFPDVCFTPPDKVPPTPPGIPIPYPNTGMASDTTQGSKKVQISNKEIVLKNKSYFKQSTGDEAGCAQKKGVITSKTKGKVYFQMWSMDVKVEGMNVARHLDMTTNNHASQPGDTPPWPYVDSMAMNAEQKKACNKDKKKEKQACEEYKPHKKDGLDVCAEAGLAGDISRNKGTATRRANQANANKCAAARRCQLLPYNAKPRDGINGCCPAQTPDHIVPKSSFFVDSVSDGTKVDGWDNYNMDEAPCMCLEGANNTHGSHGLRHAHHKAFSDAAKGEMVAFKKEAAHCAEGAKAVAPQCEQKCIEAQLANGHKGMGDQRKKVKHSPSGPDQTQEEINAAISQQAASANNTAR</sequence>
<feature type="compositionally biased region" description="Low complexity" evidence="1">
    <location>
        <begin position="357"/>
        <end position="375"/>
    </location>
</feature>
<evidence type="ECO:0000259" key="2">
    <source>
        <dbReference type="Pfam" id="PF15635"/>
    </source>
</evidence>